<sequence>MTTITTTPHSAHTPYPFYTHTFWDDEVRLELRVWTPEGHHGGGGAAGVDDCPRTVVVVTAAAAGGAGVYLLYITLKLEIEMEGTIAYR</sequence>
<dbReference type="InParanoid" id="A0A4V3SHW6"/>
<reference evidence="1 2" key="1">
    <citation type="submission" date="2019-04" db="EMBL/GenBank/DDBJ databases">
        <title>Comparative genomics and transcriptomics to analyze fruiting body development in filamentous ascomycetes.</title>
        <authorList>
            <consortium name="DOE Joint Genome Institute"/>
            <person name="Lutkenhaus R."/>
            <person name="Traeger S."/>
            <person name="Breuer J."/>
            <person name="Kuo A."/>
            <person name="Lipzen A."/>
            <person name="Pangilinan J."/>
            <person name="Dilworth D."/>
            <person name="Sandor L."/>
            <person name="Poggeler S."/>
            <person name="Barry K."/>
            <person name="Grigoriev I.V."/>
            <person name="Nowrousian M."/>
        </authorList>
    </citation>
    <scope>NUCLEOTIDE SEQUENCE [LARGE SCALE GENOMIC DNA]</scope>
    <source>
        <strain evidence="1 2">CBS 389.68</strain>
    </source>
</reference>
<evidence type="ECO:0000313" key="1">
    <source>
        <dbReference type="EMBL" id="TGZ77824.1"/>
    </source>
</evidence>
<evidence type="ECO:0000313" key="2">
    <source>
        <dbReference type="Proteomes" id="UP000298138"/>
    </source>
</evidence>
<dbReference type="Proteomes" id="UP000298138">
    <property type="component" value="Unassembled WGS sequence"/>
</dbReference>
<dbReference type="AlphaFoldDB" id="A0A4V3SHW6"/>
<name>A0A4V3SHW6_9PEZI</name>
<accession>A0A4V3SHW6</accession>
<organism evidence="1 2">
    <name type="scientific">Ascodesmis nigricans</name>
    <dbReference type="NCBI Taxonomy" id="341454"/>
    <lineage>
        <taxon>Eukaryota</taxon>
        <taxon>Fungi</taxon>
        <taxon>Dikarya</taxon>
        <taxon>Ascomycota</taxon>
        <taxon>Pezizomycotina</taxon>
        <taxon>Pezizomycetes</taxon>
        <taxon>Pezizales</taxon>
        <taxon>Ascodesmidaceae</taxon>
        <taxon>Ascodesmis</taxon>
    </lineage>
</organism>
<dbReference type="EMBL" id="ML220148">
    <property type="protein sequence ID" value="TGZ77824.1"/>
    <property type="molecule type" value="Genomic_DNA"/>
</dbReference>
<keyword evidence="2" id="KW-1185">Reference proteome</keyword>
<proteinExistence type="predicted"/>
<protein>
    <submittedName>
        <fullName evidence="1">Uncharacterized protein</fullName>
    </submittedName>
</protein>
<gene>
    <name evidence="1" type="ORF">EX30DRAFT_343732</name>
</gene>